<feature type="compositionally biased region" description="Pro residues" evidence="1">
    <location>
        <begin position="7"/>
        <end position="20"/>
    </location>
</feature>
<protein>
    <recommendedName>
        <fullName evidence="4">Nucleotide-diphospho-sugar transferase domain-containing protein</fullName>
    </recommendedName>
</protein>
<evidence type="ECO:0000313" key="2">
    <source>
        <dbReference type="EMBL" id="KAK7253877.1"/>
    </source>
</evidence>
<proteinExistence type="predicted"/>
<feature type="region of interest" description="Disordered" evidence="1">
    <location>
        <begin position="1"/>
        <end position="31"/>
    </location>
</feature>
<comment type="caution">
    <text evidence="2">The sequence shown here is derived from an EMBL/GenBank/DDBJ whole genome shotgun (WGS) entry which is preliminary data.</text>
</comment>
<sequence length="731" mass="79276">MTAPGSPRSPPASPRSPPASPRKTPMTRGARPARLVAVAVLGVASMAATYARLAPSLAKAQDIAAPAATFASADADDTVRKAASSAAHGAERPRDGRGPPPTRPPRRRRRTPQPPGRRGAATRRPGSRAWAARAPSGPAAPRRRCSLRDEPAASPSVAPVLPRKPLARTTKPLWGLAHAPANDAVMGLAFGYGAEAYRVFVGSLRKAGFAGDVVLATSEAAKMRPGVEAYLRSQRVLAYGFRFSCASMRMGRRLLGTPGGCVLLDWYAAGDPRRPRPLALARYEMYATWLRYYDERSYALLVDTRDTFFQADPFEGLKRRRPLDLYVFQEHRELKTIGRCPFNSGWLSCFDKPRGESIAAWRGILDRPTPLVKKHFDAPVHCSGSTLGSRDGARRYVAAMLDAFDEFACHESAFDAIQSDQGYHNYLFLSGRLGALVPNVTSVPQGFGAVNTIGALNGGDVPKERRGSLDGRWRLRHPVQGFVTNWDGTRSAVVHQYDRWHYEMRTFVEQAFVTDNFFPGREPLYVAHPPLEPDDGACVDVAWVNGFGMTCGDLRPEHRDWPPPPRAAADDLWVGDDAPAREPPEPVALRPPEPRVGRSGVERRAPAKAELLAANVDDGYGGDDPPPVEPRARRPGRPAAVGPEAAPPGRRARSAAARPGDNPWELADRAAAVAAPAATVPRRGAAHLTAERFKRRAEARAEASEASSGYGPPAAARNRPRVTDDDGLRFL</sequence>
<name>A0ABR1GD35_AURAN</name>
<dbReference type="EMBL" id="JBBJCI010000034">
    <property type="protein sequence ID" value="KAK7253877.1"/>
    <property type="molecule type" value="Genomic_DNA"/>
</dbReference>
<evidence type="ECO:0000313" key="3">
    <source>
        <dbReference type="Proteomes" id="UP001363151"/>
    </source>
</evidence>
<gene>
    <name evidence="2" type="ORF">SO694_00002816</name>
</gene>
<feature type="compositionally biased region" description="Low complexity" evidence="1">
    <location>
        <begin position="637"/>
        <end position="660"/>
    </location>
</feature>
<feature type="compositionally biased region" description="Basic and acidic residues" evidence="1">
    <location>
        <begin position="721"/>
        <end position="731"/>
    </location>
</feature>
<feature type="compositionally biased region" description="Low complexity" evidence="1">
    <location>
        <begin position="116"/>
        <end position="140"/>
    </location>
</feature>
<feature type="region of interest" description="Disordered" evidence="1">
    <location>
        <begin position="70"/>
        <end position="159"/>
    </location>
</feature>
<feature type="region of interest" description="Disordered" evidence="1">
    <location>
        <begin position="694"/>
        <end position="731"/>
    </location>
</feature>
<reference evidence="2 3" key="1">
    <citation type="submission" date="2024-03" db="EMBL/GenBank/DDBJ databases">
        <title>Aureococcus anophagefferens CCMP1851 and Kratosvirus quantuckense: Draft genome of a second virus-susceptible host strain in the model system.</title>
        <authorList>
            <person name="Chase E."/>
            <person name="Truchon A.R."/>
            <person name="Schepens W."/>
            <person name="Wilhelm S.W."/>
        </authorList>
    </citation>
    <scope>NUCLEOTIDE SEQUENCE [LARGE SCALE GENOMIC DNA]</scope>
    <source>
        <strain evidence="2 3">CCMP1851</strain>
    </source>
</reference>
<evidence type="ECO:0008006" key="4">
    <source>
        <dbReference type="Google" id="ProtNLM"/>
    </source>
</evidence>
<evidence type="ECO:0000256" key="1">
    <source>
        <dbReference type="SAM" id="MobiDB-lite"/>
    </source>
</evidence>
<accession>A0ABR1GD35</accession>
<feature type="region of interest" description="Disordered" evidence="1">
    <location>
        <begin position="555"/>
        <end position="666"/>
    </location>
</feature>
<feature type="compositionally biased region" description="Basic and acidic residues" evidence="1">
    <location>
        <begin position="694"/>
        <end position="703"/>
    </location>
</feature>
<feature type="compositionally biased region" description="Basic and acidic residues" evidence="1">
    <location>
        <begin position="592"/>
        <end position="607"/>
    </location>
</feature>
<keyword evidence="3" id="KW-1185">Reference proteome</keyword>
<organism evidence="2 3">
    <name type="scientific">Aureococcus anophagefferens</name>
    <name type="common">Harmful bloom alga</name>
    <dbReference type="NCBI Taxonomy" id="44056"/>
    <lineage>
        <taxon>Eukaryota</taxon>
        <taxon>Sar</taxon>
        <taxon>Stramenopiles</taxon>
        <taxon>Ochrophyta</taxon>
        <taxon>Pelagophyceae</taxon>
        <taxon>Pelagomonadales</taxon>
        <taxon>Pelagomonadaceae</taxon>
        <taxon>Aureococcus</taxon>
    </lineage>
</organism>
<dbReference type="Proteomes" id="UP001363151">
    <property type="component" value="Unassembled WGS sequence"/>
</dbReference>